<feature type="compositionally biased region" description="Low complexity" evidence="7">
    <location>
        <begin position="916"/>
        <end position="925"/>
    </location>
</feature>
<feature type="region of interest" description="Disordered" evidence="7">
    <location>
        <begin position="425"/>
        <end position="455"/>
    </location>
</feature>
<comment type="similarity">
    <text evidence="1 6">Belongs to the methyltransferase superfamily.</text>
</comment>
<evidence type="ECO:0000256" key="5">
    <source>
        <dbReference type="PROSITE-ProRule" id="PRU00848"/>
    </source>
</evidence>
<dbReference type="GO" id="GO:0008173">
    <property type="term" value="F:RNA methyltransferase activity"/>
    <property type="evidence" value="ECO:0007669"/>
    <property type="project" value="UniProtKB-UniRule"/>
</dbReference>
<feature type="domain" description="Bin3-type SAM" evidence="8">
    <location>
        <begin position="639"/>
        <end position="871"/>
    </location>
</feature>
<dbReference type="InterPro" id="IPR029063">
    <property type="entry name" value="SAM-dependent_MTases_sf"/>
</dbReference>
<dbReference type="PANTHER" id="PTHR12315:SF0">
    <property type="entry name" value="7SK SNRNA METHYLPHOSPHATE CAPPING ENZYME"/>
    <property type="match status" value="1"/>
</dbReference>
<keyword evidence="10" id="KW-1185">Reference proteome</keyword>
<dbReference type="PROSITE" id="PS51515">
    <property type="entry name" value="BIN3_SAM"/>
    <property type="match status" value="1"/>
</dbReference>
<evidence type="ECO:0000256" key="7">
    <source>
        <dbReference type="SAM" id="MobiDB-lite"/>
    </source>
</evidence>
<keyword evidence="4 5" id="KW-0949">S-adenosyl-L-methionine</keyword>
<sequence>MKGLGTREGAGPSLEITGLSLRESLNPGGSEGDHQQQPNVLSIVVDPPSGDEADGGGGRTGGHHGGNDSDPPIENDNPEGDEDMESRNVLLSGHDREKEIIIESVKKRAQLHHRKRIKSAHSTDAAYVPPYKKNRFRHLPSVLPSKFLLGGNIRDPLNLASLSDARISAELNKATPQSSPLPVQGEVPVFIPKNPQDPLGLTTKTPENVQDIVAGVRKNSCSRKHRHRKRPGRKRTDSECSIGTEPANESHVIIEDPSLSVNDDAEELSKGQQLEHKVRRGDKDEAEAAKVQKEFKDVIVIAKSEPEESLPKIVNTKSSTSTTTTRNTALIVNSEILVSPAPTAATDENVNANNVSDSFNAESTNTTLSPPDITTQSTTASTSAAATSTSATSVVERSHDSHNAGRGGGGVDEYEYEFQDFVPDDENRHYYGTNTTGPYNRSSSDYNNSRSSSTYAPSPFAFDSTEYFLEAPPYESPFSHFAYTPTHHLQPFSPPPLPELPPFQRRMQVFATRPQHLSLQRAVFHRPFRPFPFRRGAKNKADPIVSPVIPQPGSQRRRGHHFHNNNKKPGGDKANTSGGETSQQLQRGATSTGSITTDASGPGGTGNNKKSSDRSKDKKIFQFGNYTNYYGYRTAEQGDPRLWALKKEYLQGKEVLDIGCNSGHVTLSIARDFEPRRIHGIDIDYSLIVAARKNIKHYMIRDPDNKDIVFPRSLPLIYGAMQPPPAPGEKTSNVFPYNVSFAHENYVLTSDNQLDGVKPQYNVIICFSVTKWIHLNFGDDGLKRFFKRIFLHLHDEGILVLEPQPWSSYVKKKKLTEKVHQMFQKINFFPEQFEEYLLNEVGFATSECLGTPVHNSKGFQRPLLVFVKSKAATGQSNLAIPTSLKNEDTPCTVTHDSISQECDQESSFTPGGDCQSSSSKSPLESHPSEKGDTETKVESMVVSSSSGN</sequence>
<name>A0A226E3E3_FOLCA</name>
<feature type="region of interest" description="Disordered" evidence="7">
    <location>
        <begin position="1"/>
        <end position="95"/>
    </location>
</feature>
<evidence type="ECO:0000256" key="2">
    <source>
        <dbReference type="ARBA" id="ARBA00022603"/>
    </source>
</evidence>
<feature type="compositionally biased region" description="Polar residues" evidence="7">
    <location>
        <begin position="574"/>
        <end position="599"/>
    </location>
</feature>
<feature type="compositionally biased region" description="Basic and acidic residues" evidence="7">
    <location>
        <begin position="926"/>
        <end position="937"/>
    </location>
</feature>
<proteinExistence type="inferred from homology"/>
<dbReference type="AlphaFoldDB" id="A0A226E3E3"/>
<dbReference type="InterPro" id="IPR039772">
    <property type="entry name" value="Bin3-like"/>
</dbReference>
<evidence type="ECO:0000259" key="8">
    <source>
        <dbReference type="PROSITE" id="PS51515"/>
    </source>
</evidence>
<dbReference type="Gene3D" id="3.40.50.150">
    <property type="entry name" value="Vaccinia Virus protein VP39"/>
    <property type="match status" value="1"/>
</dbReference>
<dbReference type="CDD" id="cd02440">
    <property type="entry name" value="AdoMet_MTases"/>
    <property type="match status" value="1"/>
</dbReference>
<evidence type="ECO:0000256" key="4">
    <source>
        <dbReference type="ARBA" id="ARBA00022691"/>
    </source>
</evidence>
<dbReference type="GO" id="GO:0008171">
    <property type="term" value="F:O-methyltransferase activity"/>
    <property type="evidence" value="ECO:0007669"/>
    <property type="project" value="UniProtKB-UniRule"/>
</dbReference>
<feature type="region of interest" description="Disordered" evidence="7">
    <location>
        <begin position="346"/>
        <end position="412"/>
    </location>
</feature>
<reference evidence="9 10" key="1">
    <citation type="submission" date="2015-12" db="EMBL/GenBank/DDBJ databases">
        <title>The genome of Folsomia candida.</title>
        <authorList>
            <person name="Faddeeva A."/>
            <person name="Derks M.F."/>
            <person name="Anvar Y."/>
            <person name="Smit S."/>
            <person name="Van Straalen N."/>
            <person name="Roelofs D."/>
        </authorList>
    </citation>
    <scope>NUCLEOTIDE SEQUENCE [LARGE SCALE GENOMIC DNA]</scope>
    <source>
        <strain evidence="9 10">VU population</strain>
        <tissue evidence="9">Whole body</tissue>
    </source>
</reference>
<dbReference type="EMBL" id="LNIX01000007">
    <property type="protein sequence ID" value="OXA51788.1"/>
    <property type="molecule type" value="Genomic_DNA"/>
</dbReference>
<dbReference type="GO" id="GO:0017069">
    <property type="term" value="F:snRNA binding"/>
    <property type="evidence" value="ECO:0007669"/>
    <property type="project" value="TreeGrafter"/>
</dbReference>
<organism evidence="9 10">
    <name type="scientific">Folsomia candida</name>
    <name type="common">Springtail</name>
    <dbReference type="NCBI Taxonomy" id="158441"/>
    <lineage>
        <taxon>Eukaryota</taxon>
        <taxon>Metazoa</taxon>
        <taxon>Ecdysozoa</taxon>
        <taxon>Arthropoda</taxon>
        <taxon>Hexapoda</taxon>
        <taxon>Collembola</taxon>
        <taxon>Entomobryomorpha</taxon>
        <taxon>Isotomoidea</taxon>
        <taxon>Isotomidae</taxon>
        <taxon>Proisotominae</taxon>
        <taxon>Folsomia</taxon>
    </lineage>
</organism>
<dbReference type="GO" id="GO:0032259">
    <property type="term" value="P:methylation"/>
    <property type="evidence" value="ECO:0007669"/>
    <property type="project" value="UniProtKB-KW"/>
</dbReference>
<feature type="compositionally biased region" description="Polar residues" evidence="7">
    <location>
        <begin position="346"/>
        <end position="373"/>
    </location>
</feature>
<evidence type="ECO:0000256" key="6">
    <source>
        <dbReference type="RuleBase" id="RU367087"/>
    </source>
</evidence>
<evidence type="ECO:0000256" key="3">
    <source>
        <dbReference type="ARBA" id="ARBA00022679"/>
    </source>
</evidence>
<feature type="compositionally biased region" description="Gly residues" evidence="7">
    <location>
        <begin position="55"/>
        <end position="64"/>
    </location>
</feature>
<evidence type="ECO:0000256" key="1">
    <source>
        <dbReference type="ARBA" id="ARBA00008361"/>
    </source>
</evidence>
<gene>
    <name evidence="9" type="ORF">Fcan01_13491</name>
</gene>
<dbReference type="GO" id="GO:0040031">
    <property type="term" value="P:snRNA modification"/>
    <property type="evidence" value="ECO:0007669"/>
    <property type="project" value="TreeGrafter"/>
</dbReference>
<protein>
    <recommendedName>
        <fullName evidence="6">RNA methyltransferase</fullName>
        <ecNumber evidence="6">2.1.1.-</ecNumber>
    </recommendedName>
</protein>
<dbReference type="InterPro" id="IPR024160">
    <property type="entry name" value="BIN3_SAM-bd_dom"/>
</dbReference>
<evidence type="ECO:0000313" key="9">
    <source>
        <dbReference type="EMBL" id="OXA51788.1"/>
    </source>
</evidence>
<keyword evidence="2 6" id="KW-0489">Methyltransferase</keyword>
<feature type="compositionally biased region" description="Low complexity" evidence="7">
    <location>
        <begin position="374"/>
        <end position="393"/>
    </location>
</feature>
<feature type="region of interest" description="Disordered" evidence="7">
    <location>
        <begin position="219"/>
        <end position="244"/>
    </location>
</feature>
<keyword evidence="3 6" id="KW-0808">Transferase</keyword>
<dbReference type="OMA" id="NIKHYMI"/>
<dbReference type="SUPFAM" id="SSF53335">
    <property type="entry name" value="S-adenosyl-L-methionine-dependent methyltransferases"/>
    <property type="match status" value="1"/>
</dbReference>
<accession>A0A226E3E3</accession>
<feature type="compositionally biased region" description="Acidic residues" evidence="7">
    <location>
        <begin position="71"/>
        <end position="84"/>
    </location>
</feature>
<comment type="caution">
    <text evidence="9">The sequence shown here is derived from an EMBL/GenBank/DDBJ whole genome shotgun (WGS) entry which is preliminary data.</text>
</comment>
<feature type="compositionally biased region" description="Polar residues" evidence="7">
    <location>
        <begin position="900"/>
        <end position="909"/>
    </location>
</feature>
<evidence type="ECO:0000313" key="10">
    <source>
        <dbReference type="Proteomes" id="UP000198287"/>
    </source>
</evidence>
<dbReference type="Pfam" id="PF06859">
    <property type="entry name" value="Bin3"/>
    <property type="match status" value="1"/>
</dbReference>
<feature type="compositionally biased region" description="Basic residues" evidence="7">
    <location>
        <begin position="220"/>
        <end position="233"/>
    </location>
</feature>
<dbReference type="InterPro" id="IPR010675">
    <property type="entry name" value="Bin3_C"/>
</dbReference>
<feature type="region of interest" description="Disordered" evidence="7">
    <location>
        <begin position="900"/>
        <end position="948"/>
    </location>
</feature>
<feature type="region of interest" description="Disordered" evidence="7">
    <location>
        <begin position="534"/>
        <end position="616"/>
    </location>
</feature>
<dbReference type="STRING" id="158441.A0A226E3E3"/>
<feature type="compositionally biased region" description="Basic residues" evidence="7">
    <location>
        <begin position="555"/>
        <end position="566"/>
    </location>
</feature>
<dbReference type="EC" id="2.1.1.-" evidence="6"/>
<feature type="compositionally biased region" description="Low complexity" evidence="7">
    <location>
        <begin position="439"/>
        <end position="453"/>
    </location>
</feature>
<dbReference type="OrthoDB" id="10017101at2759"/>
<dbReference type="Proteomes" id="UP000198287">
    <property type="component" value="Unassembled WGS sequence"/>
</dbReference>
<dbReference type="PANTHER" id="PTHR12315">
    <property type="entry name" value="BICOID-INTERACTING PROTEIN RELATED"/>
    <property type="match status" value="1"/>
</dbReference>